<dbReference type="Proteomes" id="UP000243688">
    <property type="component" value="Unassembled WGS sequence"/>
</dbReference>
<dbReference type="EMBL" id="MOXJ01000013">
    <property type="protein sequence ID" value="PDO10553.1"/>
    <property type="molecule type" value="Genomic_DNA"/>
</dbReference>
<dbReference type="InterPro" id="IPR011742">
    <property type="entry name" value="CRISPR-assoc_prot_TM1812"/>
</dbReference>
<organism evidence="2 3">
    <name type="scientific">Candidatus Reconcilbacillus cellulovorans</name>
    <dbReference type="NCBI Taxonomy" id="1906605"/>
    <lineage>
        <taxon>Bacteria</taxon>
        <taxon>Bacillati</taxon>
        <taxon>Bacillota</taxon>
        <taxon>Bacilli</taxon>
        <taxon>Bacillales</taxon>
        <taxon>Paenibacillaceae</taxon>
        <taxon>Candidatus Reconcilbacillus</taxon>
    </lineage>
</organism>
<evidence type="ECO:0000256" key="1">
    <source>
        <dbReference type="SAM" id="MobiDB-lite"/>
    </source>
</evidence>
<evidence type="ECO:0000313" key="2">
    <source>
        <dbReference type="EMBL" id="PDO10553.1"/>
    </source>
</evidence>
<proteinExistence type="predicted"/>
<evidence type="ECO:0000313" key="3">
    <source>
        <dbReference type="Proteomes" id="UP000243688"/>
    </source>
</evidence>
<comment type="caution">
    <text evidence="2">The sequence shown here is derived from an EMBL/GenBank/DDBJ whole genome shotgun (WGS) entry which is preliminary data.</text>
</comment>
<protein>
    <submittedName>
        <fullName evidence="2">CRISPR-associated protein</fullName>
    </submittedName>
</protein>
<gene>
    <name evidence="2" type="ORF">BLM47_06680</name>
</gene>
<dbReference type="NCBIfam" id="TIGR02221">
    <property type="entry name" value="cas_TM1812"/>
    <property type="match status" value="1"/>
</dbReference>
<feature type="compositionally biased region" description="Basic and acidic residues" evidence="1">
    <location>
        <begin position="276"/>
        <end position="286"/>
    </location>
</feature>
<dbReference type="SUPFAM" id="SSF160980">
    <property type="entry name" value="SSO1389-like"/>
    <property type="match status" value="1"/>
</dbReference>
<dbReference type="AlphaFoldDB" id="A0A2A6E0N8"/>
<sequence>MARKMFTFLGVAVYQPCTYEMGSFRSKERRFTSLAILDILQQQSGPWGPDDRLIVFATPKAKADNWDQTTRERKQGDKNVPYETLEAALTSGRETFPFKYEFRLIESEHATAAADQWKLFNQIAELIHDGDEVYFDISFGFRFLPVMASAIWTYVRTLRRDVKLGGVYYGAYEAGQSNAPDAQSNGQSKRIAPLVDITSMVRLGEWANAVTLFDRAGDLSMLEELTRETWKSVYGSPSMESGTVRQIRKIISELGNLVDALATCRMAAPTPPPSEKNADNKAHGRKDKSTFARVKNLADLFEELNQYAIPSDNELAPITSLFSKIGHLIEQLRTDDRVEHYWSAAQWCVGHNRIQQAYTFLLEGVVSKICIEALGEEKTNDEKARTLVTTLINHVNQKKEDGIASLSTKYSPDIWNPIYEYVMKLEKSIVGILDSLRSSRNDMMHGGMNDDPSDPEALKSKIKSFLEQLHPSYEYFKCPRSSSELSI</sequence>
<feature type="region of interest" description="Disordered" evidence="1">
    <location>
        <begin position="266"/>
        <end position="286"/>
    </location>
</feature>
<reference evidence="2 3" key="1">
    <citation type="submission" date="2016-12" db="EMBL/GenBank/DDBJ databases">
        <title>Candidatus Reconcilibacillus cellulovorans genome.</title>
        <authorList>
            <person name="Kolinko S."/>
            <person name="Wu Y.-W."/>
            <person name="Tachea F."/>
            <person name="Denzel E."/>
            <person name="Hiras J."/>
            <person name="Baecker N."/>
            <person name="Chan L.J."/>
            <person name="Eichorst S.A."/>
            <person name="Frey D."/>
            <person name="Adams P.D."/>
            <person name="Pray T."/>
            <person name="Tanjore D."/>
            <person name="Petzold C.J."/>
            <person name="Gladden J.M."/>
            <person name="Simmons B.A."/>
            <person name="Singer S.W."/>
        </authorList>
    </citation>
    <scope>NUCLEOTIDE SEQUENCE [LARGE SCALE GENOMIC DNA]</scope>
    <source>
        <strain evidence="2">JTherm</strain>
    </source>
</reference>
<accession>A0A2A6E0N8</accession>
<name>A0A2A6E0N8_9BACL</name>